<keyword evidence="1" id="KW-1133">Transmembrane helix</keyword>
<name>A0A1G8FVY6_9BURK</name>
<dbReference type="RefSeq" id="WP_175772486.1">
    <property type="nucleotide sequence ID" value="NZ_CADERL010000010.1"/>
</dbReference>
<keyword evidence="1" id="KW-0812">Transmembrane</keyword>
<gene>
    <name evidence="2" type="ORF">SAMN05216466_11415</name>
</gene>
<evidence type="ECO:0000313" key="3">
    <source>
        <dbReference type="Proteomes" id="UP000199706"/>
    </source>
</evidence>
<dbReference type="EMBL" id="FNCJ01000014">
    <property type="protein sequence ID" value="SDH86319.1"/>
    <property type="molecule type" value="Genomic_DNA"/>
</dbReference>
<dbReference type="Proteomes" id="UP000199706">
    <property type="component" value="Unassembled WGS sequence"/>
</dbReference>
<protein>
    <submittedName>
        <fullName evidence="2">Uncharacterized protein</fullName>
    </submittedName>
</protein>
<keyword evidence="1" id="KW-0472">Membrane</keyword>
<evidence type="ECO:0000256" key="1">
    <source>
        <dbReference type="SAM" id="Phobius"/>
    </source>
</evidence>
<proteinExistence type="predicted"/>
<dbReference type="AlphaFoldDB" id="A0A1G8FVY6"/>
<reference evidence="2 3" key="1">
    <citation type="submission" date="2016-10" db="EMBL/GenBank/DDBJ databases">
        <authorList>
            <person name="de Groot N.N."/>
        </authorList>
    </citation>
    <scope>NUCLEOTIDE SEQUENCE [LARGE SCALE GENOMIC DNA]</scope>
    <source>
        <strain evidence="2 3">LMG 2247</strain>
    </source>
</reference>
<feature type="transmembrane region" description="Helical" evidence="1">
    <location>
        <begin position="20"/>
        <end position="39"/>
    </location>
</feature>
<sequence length="46" mass="5099">MYGIGGSIAQLGLFSVLPWMWMPLMVVALIGYFLLLTSAKPVYVNH</sequence>
<accession>A0A1G8FVY6</accession>
<organism evidence="2 3">
    <name type="scientific">Paraburkholderia phenazinium</name>
    <dbReference type="NCBI Taxonomy" id="60549"/>
    <lineage>
        <taxon>Bacteria</taxon>
        <taxon>Pseudomonadati</taxon>
        <taxon>Pseudomonadota</taxon>
        <taxon>Betaproteobacteria</taxon>
        <taxon>Burkholderiales</taxon>
        <taxon>Burkholderiaceae</taxon>
        <taxon>Paraburkholderia</taxon>
    </lineage>
</organism>
<evidence type="ECO:0000313" key="2">
    <source>
        <dbReference type="EMBL" id="SDH86319.1"/>
    </source>
</evidence>